<evidence type="ECO:0000256" key="7">
    <source>
        <dbReference type="ARBA" id="ARBA00022777"/>
    </source>
</evidence>
<dbReference type="PANTHER" id="PTHR43065:SF46">
    <property type="entry name" value="C4-DICARBOXYLATE TRANSPORT SENSOR PROTEIN DCTB"/>
    <property type="match status" value="1"/>
</dbReference>
<dbReference type="PRINTS" id="PR00344">
    <property type="entry name" value="BCTRLSENSOR"/>
</dbReference>
<evidence type="ECO:0000259" key="11">
    <source>
        <dbReference type="PROSITE" id="PS50109"/>
    </source>
</evidence>
<dbReference type="EMBL" id="CP041046">
    <property type="protein sequence ID" value="QDE37854.1"/>
    <property type="molecule type" value="Genomic_DNA"/>
</dbReference>
<dbReference type="InterPro" id="IPR005467">
    <property type="entry name" value="His_kinase_dom"/>
</dbReference>
<evidence type="ECO:0000313" key="14">
    <source>
        <dbReference type="EMBL" id="QDE37854.1"/>
    </source>
</evidence>
<name>A0A4Y5YYI8_9GAMM</name>
<proteinExistence type="predicted"/>
<dbReference type="EC" id="2.7.13.3" evidence="3"/>
<dbReference type="SUPFAM" id="SSF55874">
    <property type="entry name" value="ATPase domain of HSP90 chaperone/DNA topoisomerase II/histidine kinase"/>
    <property type="match status" value="1"/>
</dbReference>
<dbReference type="KEGG" id="lpy:FIV34_00865"/>
<dbReference type="SMART" id="SM00387">
    <property type="entry name" value="HATPase_c"/>
    <property type="match status" value="1"/>
</dbReference>
<keyword evidence="9" id="KW-0902">Two-component regulatory system</keyword>
<comment type="subcellular location">
    <subcellularLocation>
        <location evidence="2">Membrane</location>
    </subcellularLocation>
</comment>
<evidence type="ECO:0000256" key="2">
    <source>
        <dbReference type="ARBA" id="ARBA00004370"/>
    </source>
</evidence>
<evidence type="ECO:0000259" key="13">
    <source>
        <dbReference type="PROSITE" id="PS50885"/>
    </source>
</evidence>
<dbReference type="Gene3D" id="3.30.450.20">
    <property type="entry name" value="PAS domain"/>
    <property type="match status" value="1"/>
</dbReference>
<keyword evidence="15" id="KW-1185">Reference proteome</keyword>
<keyword evidence="4" id="KW-0597">Phosphoprotein</keyword>
<keyword evidence="10" id="KW-0812">Transmembrane</keyword>
<keyword evidence="8" id="KW-0067">ATP-binding</keyword>
<dbReference type="Pfam" id="PF00989">
    <property type="entry name" value="PAS"/>
    <property type="match status" value="1"/>
</dbReference>
<comment type="catalytic activity">
    <reaction evidence="1">
        <text>ATP + protein L-histidine = ADP + protein N-phospho-L-histidine.</text>
        <dbReference type="EC" id="2.7.13.3"/>
    </reaction>
</comment>
<dbReference type="PROSITE" id="PS50885">
    <property type="entry name" value="HAMP"/>
    <property type="match status" value="1"/>
</dbReference>
<protein>
    <recommendedName>
        <fullName evidence="3">histidine kinase</fullName>
        <ecNumber evidence="3">2.7.13.3</ecNumber>
    </recommendedName>
</protein>
<feature type="domain" description="PAS" evidence="12">
    <location>
        <begin position="125"/>
        <end position="169"/>
    </location>
</feature>
<keyword evidence="5" id="KW-0808">Transferase</keyword>
<evidence type="ECO:0000256" key="8">
    <source>
        <dbReference type="ARBA" id="ARBA00022840"/>
    </source>
</evidence>
<dbReference type="InterPro" id="IPR003660">
    <property type="entry name" value="HAMP_dom"/>
</dbReference>
<evidence type="ECO:0000256" key="6">
    <source>
        <dbReference type="ARBA" id="ARBA00022741"/>
    </source>
</evidence>
<evidence type="ECO:0000256" key="9">
    <source>
        <dbReference type="ARBA" id="ARBA00023012"/>
    </source>
</evidence>
<evidence type="ECO:0000256" key="10">
    <source>
        <dbReference type="SAM" id="Phobius"/>
    </source>
</evidence>
<accession>A0A4Y5YYI8</accession>
<sequence length="466" mass="49777">MASWQASLAFARSPAAGVVLWGIGFMAPVAMAGLALASGPPEVPWVRAVLLAAGVVGSLLVGWVGGRRILDSLRTVSDLLGALREGDYGLRGHVRLGHDPLQALIAGVNELSDELRQGRLARTETSRFLGKTLVALHSAVIVVDEQGRIRLINPAARRLVGAEHKLVVGTEPAAWGFGEAMASADGSILTHTFPCATGRWAVRRAAWYSDGREHTLVMLHDLSAALSEEEHRAWQRLIRVLSHELNNSLTPIGSLADTLSNLLARHGAAIPQKELHDGLEAIARRSASLTRFVGGYGRLARLPPLAWQPFRLDLSIARVAQLEQRVPVVLVGHAPLTVDGDEDQLGQALVNLLRNAAESALFNHGGVHIDWFIQGGEACVRLIDDGIGLPLTDSLFVPFFTTKPEGSGIGLSLTRLIIEAHGGTVALANRTDAPGAVATVRLKLARPGVSASGRARPDPDRRTDRN</sequence>
<dbReference type="PANTHER" id="PTHR43065">
    <property type="entry name" value="SENSOR HISTIDINE KINASE"/>
    <property type="match status" value="1"/>
</dbReference>
<dbReference type="InterPro" id="IPR036890">
    <property type="entry name" value="HATPase_C_sf"/>
</dbReference>
<dbReference type="InterPro" id="IPR003594">
    <property type="entry name" value="HATPase_dom"/>
</dbReference>
<dbReference type="InterPro" id="IPR013767">
    <property type="entry name" value="PAS_fold"/>
</dbReference>
<dbReference type="InterPro" id="IPR036097">
    <property type="entry name" value="HisK_dim/P_sf"/>
</dbReference>
<dbReference type="AlphaFoldDB" id="A0A4Y5YYI8"/>
<dbReference type="GO" id="GO:0006355">
    <property type="term" value="P:regulation of DNA-templated transcription"/>
    <property type="evidence" value="ECO:0007669"/>
    <property type="project" value="InterPro"/>
</dbReference>
<dbReference type="InterPro" id="IPR000014">
    <property type="entry name" value="PAS"/>
</dbReference>
<feature type="domain" description="Histidine kinase" evidence="11">
    <location>
        <begin position="240"/>
        <end position="446"/>
    </location>
</feature>
<dbReference type="InterPro" id="IPR035965">
    <property type="entry name" value="PAS-like_dom_sf"/>
</dbReference>
<dbReference type="Gene3D" id="3.30.565.10">
    <property type="entry name" value="Histidine kinase-like ATPase, C-terminal domain"/>
    <property type="match status" value="1"/>
</dbReference>
<feature type="domain" description="HAMP" evidence="13">
    <location>
        <begin position="67"/>
        <end position="120"/>
    </location>
</feature>
<dbReference type="SUPFAM" id="SSF55785">
    <property type="entry name" value="PYP-like sensor domain (PAS domain)"/>
    <property type="match status" value="1"/>
</dbReference>
<gene>
    <name evidence="14" type="ORF">FIV34_00865</name>
</gene>
<evidence type="ECO:0000313" key="15">
    <source>
        <dbReference type="Proteomes" id="UP000316093"/>
    </source>
</evidence>
<dbReference type="InterPro" id="IPR004358">
    <property type="entry name" value="Sig_transdc_His_kin-like_C"/>
</dbReference>
<organism evidence="14 15">
    <name type="scientific">Luteibacter pinisoli</name>
    <dbReference type="NCBI Taxonomy" id="2589080"/>
    <lineage>
        <taxon>Bacteria</taxon>
        <taxon>Pseudomonadati</taxon>
        <taxon>Pseudomonadota</taxon>
        <taxon>Gammaproteobacteria</taxon>
        <taxon>Lysobacterales</taxon>
        <taxon>Rhodanobacteraceae</taxon>
        <taxon>Luteibacter</taxon>
    </lineage>
</organism>
<keyword evidence="10" id="KW-1133">Transmembrane helix</keyword>
<evidence type="ECO:0000256" key="1">
    <source>
        <dbReference type="ARBA" id="ARBA00000085"/>
    </source>
</evidence>
<evidence type="ECO:0000256" key="5">
    <source>
        <dbReference type="ARBA" id="ARBA00022679"/>
    </source>
</evidence>
<dbReference type="GO" id="GO:0016020">
    <property type="term" value="C:membrane"/>
    <property type="evidence" value="ECO:0007669"/>
    <property type="project" value="UniProtKB-SubCell"/>
</dbReference>
<dbReference type="PROSITE" id="PS50109">
    <property type="entry name" value="HIS_KIN"/>
    <property type="match status" value="1"/>
</dbReference>
<dbReference type="SUPFAM" id="SSF47384">
    <property type="entry name" value="Homodimeric domain of signal transducing histidine kinase"/>
    <property type="match status" value="1"/>
</dbReference>
<dbReference type="Proteomes" id="UP000316093">
    <property type="component" value="Chromosome"/>
</dbReference>
<evidence type="ECO:0000256" key="3">
    <source>
        <dbReference type="ARBA" id="ARBA00012438"/>
    </source>
</evidence>
<dbReference type="PROSITE" id="PS50112">
    <property type="entry name" value="PAS"/>
    <property type="match status" value="1"/>
</dbReference>
<dbReference type="GO" id="GO:0000155">
    <property type="term" value="F:phosphorelay sensor kinase activity"/>
    <property type="evidence" value="ECO:0007669"/>
    <property type="project" value="InterPro"/>
</dbReference>
<keyword evidence="6" id="KW-0547">Nucleotide-binding</keyword>
<evidence type="ECO:0000259" key="12">
    <source>
        <dbReference type="PROSITE" id="PS50112"/>
    </source>
</evidence>
<keyword evidence="10" id="KW-0472">Membrane</keyword>
<dbReference type="RefSeq" id="WP_139978747.1">
    <property type="nucleotide sequence ID" value="NZ_CP041046.1"/>
</dbReference>
<dbReference type="Pfam" id="PF02518">
    <property type="entry name" value="HATPase_c"/>
    <property type="match status" value="1"/>
</dbReference>
<feature type="transmembrane region" description="Helical" evidence="10">
    <location>
        <begin position="47"/>
        <end position="65"/>
    </location>
</feature>
<dbReference type="OrthoDB" id="1931120at2"/>
<keyword evidence="7" id="KW-0418">Kinase</keyword>
<dbReference type="CDD" id="cd00130">
    <property type="entry name" value="PAS"/>
    <property type="match status" value="1"/>
</dbReference>
<dbReference type="GO" id="GO:0005524">
    <property type="term" value="F:ATP binding"/>
    <property type="evidence" value="ECO:0007669"/>
    <property type="project" value="UniProtKB-KW"/>
</dbReference>
<reference evidence="14 15" key="1">
    <citation type="submission" date="2019-06" db="EMBL/GenBank/DDBJ databases">
        <title>A complete genome sequence for Luteibacter pinisoli MAH-14.</title>
        <authorList>
            <person name="Baltrus D.A."/>
        </authorList>
    </citation>
    <scope>NUCLEOTIDE SEQUENCE [LARGE SCALE GENOMIC DNA]</scope>
    <source>
        <strain evidence="14 15">MAH-14</strain>
    </source>
</reference>
<evidence type="ECO:0000256" key="4">
    <source>
        <dbReference type="ARBA" id="ARBA00022553"/>
    </source>
</evidence>